<evidence type="ECO:0000256" key="1">
    <source>
        <dbReference type="SAM" id="MobiDB-lite"/>
    </source>
</evidence>
<keyword evidence="3" id="KW-1185">Reference proteome</keyword>
<gene>
    <name evidence="2" type="ORF">OSC50_17145</name>
</gene>
<dbReference type="EMBL" id="CP112866">
    <property type="protein sequence ID" value="UZW17107.1"/>
    <property type="molecule type" value="Genomic_DNA"/>
</dbReference>
<proteinExistence type="predicted"/>
<reference evidence="2" key="1">
    <citation type="submission" date="2022-11" db="EMBL/GenBank/DDBJ databases">
        <title>Taxonomic description of a new Pseudomonas species.</title>
        <authorList>
            <person name="Tambong J.T."/>
        </authorList>
    </citation>
    <scope>NUCLEOTIDE SEQUENCE</scope>
    <source>
        <strain evidence="2">S1Bt42</strain>
    </source>
</reference>
<dbReference type="PANTHER" id="PTHR41287:SF1">
    <property type="entry name" value="PROTEIN YMFN"/>
    <property type="match status" value="1"/>
</dbReference>
<dbReference type="Proteomes" id="UP001164116">
    <property type="component" value="Chromosome"/>
</dbReference>
<dbReference type="InterPro" id="IPR005021">
    <property type="entry name" value="Terminase_largesu-like"/>
</dbReference>
<protein>
    <submittedName>
        <fullName evidence="2">Uncharacterized protein</fullName>
    </submittedName>
</protein>
<accession>A0ABY6QAT9</accession>
<feature type="compositionally biased region" description="Basic residues" evidence="1">
    <location>
        <begin position="137"/>
        <end position="158"/>
    </location>
</feature>
<evidence type="ECO:0000313" key="3">
    <source>
        <dbReference type="Proteomes" id="UP001164116"/>
    </source>
</evidence>
<organism evidence="2 3">
    <name type="scientific">Pseudomonas quebecensis</name>
    <dbReference type="NCBI Taxonomy" id="2995174"/>
    <lineage>
        <taxon>Bacteria</taxon>
        <taxon>Pseudomonadati</taxon>
        <taxon>Pseudomonadota</taxon>
        <taxon>Gammaproteobacteria</taxon>
        <taxon>Pseudomonadales</taxon>
        <taxon>Pseudomonadaceae</taxon>
        <taxon>Pseudomonas</taxon>
    </lineage>
</organism>
<sequence>MSIVYLAGKAQTVSAASAPPTSTAKGSGKSPLATGIGLYGMTSDAEARAEIYAAATKKHQSMILFHDAVSMVDQSALLAERLEKSGRGEKVLSLAHFAFGSLFRPISADDGASAYRVAGRNPRIQTRVVVDMIRAGTKSRRHTSRRTGRTVQHRRRGVRSLSLRHY</sequence>
<dbReference type="PANTHER" id="PTHR41287">
    <property type="match status" value="1"/>
</dbReference>
<evidence type="ECO:0000313" key="2">
    <source>
        <dbReference type="EMBL" id="UZW17107.1"/>
    </source>
</evidence>
<dbReference type="RefSeq" id="WP_266248417.1">
    <property type="nucleotide sequence ID" value="NZ_CP112866.1"/>
</dbReference>
<name>A0ABY6QAT9_9PSED</name>
<feature type="region of interest" description="Disordered" evidence="1">
    <location>
        <begin position="136"/>
        <end position="158"/>
    </location>
</feature>